<dbReference type="EMBL" id="LAZR01015419">
    <property type="protein sequence ID" value="KKM13251.1"/>
    <property type="molecule type" value="Genomic_DNA"/>
</dbReference>
<dbReference type="Gene3D" id="3.20.170.20">
    <property type="entry name" value="Protein of unknown function DUF952"/>
    <property type="match status" value="1"/>
</dbReference>
<evidence type="ECO:0008006" key="2">
    <source>
        <dbReference type="Google" id="ProtNLM"/>
    </source>
</evidence>
<dbReference type="AlphaFoldDB" id="A0A0F9HCZ7"/>
<comment type="caution">
    <text evidence="1">The sequence shown here is derived from an EMBL/GenBank/DDBJ whole genome shotgun (WGS) entry which is preliminary data.</text>
</comment>
<gene>
    <name evidence="1" type="ORF">LCGC14_1718170</name>
</gene>
<dbReference type="PANTHER" id="PTHR34129">
    <property type="entry name" value="BLR1139 PROTEIN"/>
    <property type="match status" value="1"/>
</dbReference>
<name>A0A0F9HCZ7_9ZZZZ</name>
<dbReference type="SUPFAM" id="SSF56399">
    <property type="entry name" value="ADP-ribosylation"/>
    <property type="match status" value="1"/>
</dbReference>
<accession>A0A0F9HCZ7</accession>
<dbReference type="Pfam" id="PF06108">
    <property type="entry name" value="DUF952"/>
    <property type="match status" value="1"/>
</dbReference>
<protein>
    <recommendedName>
        <fullName evidence="2">DUF952 domain-containing protein</fullName>
    </recommendedName>
</protein>
<dbReference type="PANTHER" id="PTHR34129:SF1">
    <property type="entry name" value="DUF952 DOMAIN-CONTAINING PROTEIN"/>
    <property type="match status" value="1"/>
</dbReference>
<organism evidence="1">
    <name type="scientific">marine sediment metagenome</name>
    <dbReference type="NCBI Taxonomy" id="412755"/>
    <lineage>
        <taxon>unclassified sequences</taxon>
        <taxon>metagenomes</taxon>
        <taxon>ecological metagenomes</taxon>
    </lineage>
</organism>
<reference evidence="1" key="1">
    <citation type="journal article" date="2015" name="Nature">
        <title>Complex archaea that bridge the gap between prokaryotes and eukaryotes.</title>
        <authorList>
            <person name="Spang A."/>
            <person name="Saw J.H."/>
            <person name="Jorgensen S.L."/>
            <person name="Zaremba-Niedzwiedzka K."/>
            <person name="Martijn J."/>
            <person name="Lind A.E."/>
            <person name="van Eijk R."/>
            <person name="Schleper C."/>
            <person name="Guy L."/>
            <person name="Ettema T.J."/>
        </authorList>
    </citation>
    <scope>NUCLEOTIDE SEQUENCE</scope>
</reference>
<dbReference type="InterPro" id="IPR009297">
    <property type="entry name" value="DUF952"/>
</dbReference>
<sequence length="120" mass="13175">MAIILHITKREVWEAARESGAYAAESLESQGFIHCSTPEQALAVADFLFRGQRDLVLLCIDEALLQSDVRYENLEGGQKLFPHVYGPIDLDSVVDVLDFPPTEDGTFALPPELTGEIGDA</sequence>
<evidence type="ECO:0000313" key="1">
    <source>
        <dbReference type="EMBL" id="KKM13251.1"/>
    </source>
</evidence>
<proteinExistence type="predicted"/>